<feature type="compositionally biased region" description="Basic and acidic residues" evidence="2">
    <location>
        <begin position="1015"/>
        <end position="1027"/>
    </location>
</feature>
<feature type="compositionally biased region" description="Basic and acidic residues" evidence="2">
    <location>
        <begin position="573"/>
        <end position="582"/>
    </location>
</feature>
<evidence type="ECO:0008006" key="5">
    <source>
        <dbReference type="Google" id="ProtNLM"/>
    </source>
</evidence>
<feature type="compositionally biased region" description="Pro residues" evidence="2">
    <location>
        <begin position="245"/>
        <end position="264"/>
    </location>
</feature>
<feature type="region of interest" description="Disordered" evidence="2">
    <location>
        <begin position="538"/>
        <end position="594"/>
    </location>
</feature>
<feature type="region of interest" description="Disordered" evidence="2">
    <location>
        <begin position="952"/>
        <end position="1027"/>
    </location>
</feature>
<dbReference type="AlphaFoldDB" id="A0AAW2CST6"/>
<dbReference type="GO" id="GO:0006397">
    <property type="term" value="P:mRNA processing"/>
    <property type="evidence" value="ECO:0007669"/>
    <property type="project" value="InterPro"/>
</dbReference>
<sequence length="1027" mass="116708">MVKYDGSESSRKGERKRQEKESETESESEAEMVKYDGNESSRKGKRKRQEKESETESEKRRMKKKMKKREKEKRRKKQDTESESEAESEKKRMKKKMKKREKEKRRKKQGTESESEAESEKRRMKKKMRKRGNEKRRKKQEKVSGSETESVSETENAKRHRMKKIRKREKEKSRKKQEEEGESEKESEGKKMKEDPDDGRHRGMRTEKVGRVEPEPVPPPLEPEPDDGRHRGRRTEKVGRVEPEPVLPPVEPKPVPPPVEPEPVPEGYFVPSALSTEMRDDLERRGTTCVFIQTSLRVRLRDVYRFFEPELSVRQARLVYSENGRYTGVGFVEFYDLGHVRNALDYSGNLLCHYPVLVRYVEVDDYLDEGPMPEVLVDPAVLDGPHEEGPEAERYRNMSRVVEDSRHPKFEPTQCMVLENMFDKTLRSSCYGLFVGYKMFPYIPIRGVQAKSCWVYQGLFTPSASYSHLPKAFLVVRSQMTSALEWSRWVRINLVSFECVNVGFARVSPSLLGEAWLTSLLDHRLYLMKMKRETSARSPDVEVGSYDGEESEEEVVDEDGDEGDGGGEESEADEGKVDERTSEGGSTGSPGDGHTRPFILPIIFIVNDFKPTMTSKVFNSLRDRYQIPDHIPLCLPRKFEKCYSGRVVDVGMYDAMFAAGLRLPLAALHRQLANFLGLFVSQIAPNAWRIFIGTEILWGSLSGGNPSVRPLISGNQEAFIHRVTEIPLDERKCWDLITLDTLHAYYGGPKSMPAARRLNEYSHHRKDDCPSKKPLVAPGEQQPKKPSLPKSGHGSGKGLMTSSSPGAKGIRRLLTDEVYAIKMLGSIIKETDVDPCAKQEREDLGSSGLFDLAWYKEALRTLNKEVKELTKKLKEEGAKKEEEQQAKEAVKKELTALHGQVERAKADVIIELKASQSFVDAYAVFYGDGLEDCLKLVKFVHSHLDLSKVSIDDPLPSTPAGDTVYEEDDDFTKSNLDPKNDGVVLTQPAVEKVDTPLIPSTEALDAKNPSIQDAQDPHSKNDENPPA</sequence>
<gene>
    <name evidence="3" type="ORF">SO802_019862</name>
</gene>
<dbReference type="Gene3D" id="3.30.70.330">
    <property type="match status" value="1"/>
</dbReference>
<protein>
    <recommendedName>
        <fullName evidence="5">RRM domain-containing protein</fullName>
    </recommendedName>
</protein>
<feature type="compositionally biased region" description="Basic and acidic residues" evidence="2">
    <location>
        <begin position="31"/>
        <end position="42"/>
    </location>
</feature>
<evidence type="ECO:0000256" key="2">
    <source>
        <dbReference type="SAM" id="MobiDB-lite"/>
    </source>
</evidence>
<keyword evidence="1" id="KW-0175">Coiled coil</keyword>
<dbReference type="InterPro" id="IPR035979">
    <property type="entry name" value="RBD_domain_sf"/>
</dbReference>
<feature type="compositionally biased region" description="Basic residues" evidence="2">
    <location>
        <begin position="60"/>
        <end position="77"/>
    </location>
</feature>
<feature type="compositionally biased region" description="Basic residues" evidence="2">
    <location>
        <begin position="91"/>
        <end position="108"/>
    </location>
</feature>
<reference evidence="3 4" key="1">
    <citation type="submission" date="2024-01" db="EMBL/GenBank/DDBJ databases">
        <title>A telomere-to-telomere, gap-free genome of sweet tea (Lithocarpus litseifolius).</title>
        <authorList>
            <person name="Zhou J."/>
        </authorList>
    </citation>
    <scope>NUCLEOTIDE SEQUENCE [LARGE SCALE GENOMIC DNA]</scope>
    <source>
        <strain evidence="3">Zhou-2022a</strain>
        <tissue evidence="3">Leaf</tissue>
    </source>
</reference>
<dbReference type="GO" id="GO:0005634">
    <property type="term" value="C:nucleus"/>
    <property type="evidence" value="ECO:0007669"/>
    <property type="project" value="InterPro"/>
</dbReference>
<evidence type="ECO:0000313" key="4">
    <source>
        <dbReference type="Proteomes" id="UP001459277"/>
    </source>
</evidence>
<proteinExistence type="predicted"/>
<accession>A0AAW2CST6</accession>
<dbReference type="InterPro" id="IPR012677">
    <property type="entry name" value="Nucleotide-bd_a/b_plait_sf"/>
</dbReference>
<name>A0AAW2CST6_9ROSI</name>
<feature type="coiled-coil region" evidence="1">
    <location>
        <begin position="852"/>
        <end position="907"/>
    </location>
</feature>
<organism evidence="3 4">
    <name type="scientific">Lithocarpus litseifolius</name>
    <dbReference type="NCBI Taxonomy" id="425828"/>
    <lineage>
        <taxon>Eukaryota</taxon>
        <taxon>Viridiplantae</taxon>
        <taxon>Streptophyta</taxon>
        <taxon>Embryophyta</taxon>
        <taxon>Tracheophyta</taxon>
        <taxon>Spermatophyta</taxon>
        <taxon>Magnoliopsida</taxon>
        <taxon>eudicotyledons</taxon>
        <taxon>Gunneridae</taxon>
        <taxon>Pentapetalae</taxon>
        <taxon>rosids</taxon>
        <taxon>fabids</taxon>
        <taxon>Fagales</taxon>
        <taxon>Fagaceae</taxon>
        <taxon>Lithocarpus</taxon>
    </lineage>
</organism>
<keyword evidence="4" id="KW-1185">Reference proteome</keyword>
<dbReference type="InterPro" id="IPR006509">
    <property type="entry name" value="RBM39_SF"/>
</dbReference>
<evidence type="ECO:0000256" key="1">
    <source>
        <dbReference type="SAM" id="Coils"/>
    </source>
</evidence>
<feature type="compositionally biased region" description="Basic and acidic residues" evidence="2">
    <location>
        <begin position="760"/>
        <end position="771"/>
    </location>
</feature>
<dbReference type="EMBL" id="JAZDWU010000006">
    <property type="protein sequence ID" value="KAL0000260.1"/>
    <property type="molecule type" value="Genomic_DNA"/>
</dbReference>
<feature type="compositionally biased region" description="Basic and acidic residues" evidence="2">
    <location>
        <begin position="168"/>
        <end position="214"/>
    </location>
</feature>
<feature type="region of interest" description="Disordered" evidence="2">
    <location>
        <begin position="760"/>
        <end position="807"/>
    </location>
</feature>
<feature type="compositionally biased region" description="Low complexity" evidence="2">
    <location>
        <begin position="143"/>
        <end position="154"/>
    </location>
</feature>
<feature type="compositionally biased region" description="Basic residues" evidence="2">
    <location>
        <begin position="122"/>
        <end position="140"/>
    </location>
</feature>
<feature type="region of interest" description="Disordered" evidence="2">
    <location>
        <begin position="1"/>
        <end position="264"/>
    </location>
</feature>
<dbReference type="PANTHER" id="PTHR48036">
    <property type="entry name" value="SPLICING FACTOR (PAD-1), PUTATIVE (AFU_ORTHOLOGUE AFUA_1G15810)-RELATED"/>
    <property type="match status" value="1"/>
</dbReference>
<dbReference type="SUPFAM" id="SSF54928">
    <property type="entry name" value="RNA-binding domain, RBD"/>
    <property type="match status" value="1"/>
</dbReference>
<evidence type="ECO:0000313" key="3">
    <source>
        <dbReference type="EMBL" id="KAL0000260.1"/>
    </source>
</evidence>
<feature type="compositionally biased region" description="Basic residues" evidence="2">
    <location>
        <begin position="158"/>
        <end position="167"/>
    </location>
</feature>
<feature type="compositionally biased region" description="Basic and acidic residues" evidence="2">
    <location>
        <begin position="1"/>
        <end position="23"/>
    </location>
</feature>
<feature type="compositionally biased region" description="Basic and acidic residues" evidence="2">
    <location>
        <begin position="49"/>
        <end position="59"/>
    </location>
</feature>
<feature type="compositionally biased region" description="Acidic residues" evidence="2">
    <location>
        <begin position="547"/>
        <end position="572"/>
    </location>
</feature>
<comment type="caution">
    <text evidence="3">The sequence shown here is derived from an EMBL/GenBank/DDBJ whole genome shotgun (WGS) entry which is preliminary data.</text>
</comment>
<dbReference type="Proteomes" id="UP001459277">
    <property type="component" value="Unassembled WGS sequence"/>
</dbReference>
<dbReference type="GO" id="GO:0003723">
    <property type="term" value="F:RNA binding"/>
    <property type="evidence" value="ECO:0007669"/>
    <property type="project" value="InterPro"/>
</dbReference>